<reference evidence="1" key="1">
    <citation type="submission" date="2014-11" db="EMBL/GenBank/DDBJ databases">
        <authorList>
            <person name="Amaro Gonzalez C."/>
        </authorList>
    </citation>
    <scope>NUCLEOTIDE SEQUENCE</scope>
</reference>
<name>A0A0E9WFP7_ANGAN</name>
<sequence>MDLRSLLLSPVFTLNYKYYNNVGAAGTKILEHSCSATLMLHPCCASPLSPVPSSL</sequence>
<dbReference type="AlphaFoldDB" id="A0A0E9WFP7"/>
<protein>
    <submittedName>
        <fullName evidence="1">Uncharacterized protein</fullName>
    </submittedName>
</protein>
<evidence type="ECO:0000313" key="1">
    <source>
        <dbReference type="EMBL" id="JAH89187.1"/>
    </source>
</evidence>
<organism evidence="1">
    <name type="scientific">Anguilla anguilla</name>
    <name type="common">European freshwater eel</name>
    <name type="synonym">Muraena anguilla</name>
    <dbReference type="NCBI Taxonomy" id="7936"/>
    <lineage>
        <taxon>Eukaryota</taxon>
        <taxon>Metazoa</taxon>
        <taxon>Chordata</taxon>
        <taxon>Craniata</taxon>
        <taxon>Vertebrata</taxon>
        <taxon>Euteleostomi</taxon>
        <taxon>Actinopterygii</taxon>
        <taxon>Neopterygii</taxon>
        <taxon>Teleostei</taxon>
        <taxon>Anguilliformes</taxon>
        <taxon>Anguillidae</taxon>
        <taxon>Anguilla</taxon>
    </lineage>
</organism>
<reference evidence="1" key="2">
    <citation type="journal article" date="2015" name="Fish Shellfish Immunol.">
        <title>Early steps in the European eel (Anguilla anguilla)-Vibrio vulnificus interaction in the gills: Role of the RtxA13 toxin.</title>
        <authorList>
            <person name="Callol A."/>
            <person name="Pajuelo D."/>
            <person name="Ebbesson L."/>
            <person name="Teles M."/>
            <person name="MacKenzie S."/>
            <person name="Amaro C."/>
        </authorList>
    </citation>
    <scope>NUCLEOTIDE SEQUENCE</scope>
</reference>
<dbReference type="EMBL" id="GBXM01019390">
    <property type="protein sequence ID" value="JAH89187.1"/>
    <property type="molecule type" value="Transcribed_RNA"/>
</dbReference>
<proteinExistence type="predicted"/>
<accession>A0A0E9WFP7</accession>